<proteinExistence type="predicted"/>
<accession>A0ACA9RH48</accession>
<evidence type="ECO:0000313" key="2">
    <source>
        <dbReference type="Proteomes" id="UP000789366"/>
    </source>
</evidence>
<protein>
    <submittedName>
        <fullName evidence="1">9867_t:CDS:1</fullName>
    </submittedName>
</protein>
<evidence type="ECO:0000313" key="1">
    <source>
        <dbReference type="EMBL" id="CAG8794154.1"/>
    </source>
</evidence>
<gene>
    <name evidence="1" type="ORF">SPELUC_LOCUS17499</name>
</gene>
<comment type="caution">
    <text evidence="1">The sequence shown here is derived from an EMBL/GenBank/DDBJ whole genome shotgun (WGS) entry which is preliminary data.</text>
</comment>
<sequence length="108" mass="12715">RNHMGYLRVTCSFIDNNFQLNELVLTIRYLPYPHTEESIAEALNVVINEWRLTNKIFTIMTDNGSNMGLINAKVLIARAKRLMLFFTTPKQTERLINAQKNMHWFENL</sequence>
<dbReference type="Proteomes" id="UP000789366">
    <property type="component" value="Unassembled WGS sequence"/>
</dbReference>
<feature type="non-terminal residue" evidence="1">
    <location>
        <position position="1"/>
    </location>
</feature>
<reference evidence="1" key="1">
    <citation type="submission" date="2021-06" db="EMBL/GenBank/DDBJ databases">
        <authorList>
            <person name="Kallberg Y."/>
            <person name="Tangrot J."/>
            <person name="Rosling A."/>
        </authorList>
    </citation>
    <scope>NUCLEOTIDE SEQUENCE</scope>
    <source>
        <strain evidence="1">28 12/20/2015</strain>
    </source>
</reference>
<keyword evidence="2" id="KW-1185">Reference proteome</keyword>
<organism evidence="1 2">
    <name type="scientific">Cetraspora pellucida</name>
    <dbReference type="NCBI Taxonomy" id="1433469"/>
    <lineage>
        <taxon>Eukaryota</taxon>
        <taxon>Fungi</taxon>
        <taxon>Fungi incertae sedis</taxon>
        <taxon>Mucoromycota</taxon>
        <taxon>Glomeromycotina</taxon>
        <taxon>Glomeromycetes</taxon>
        <taxon>Diversisporales</taxon>
        <taxon>Gigasporaceae</taxon>
        <taxon>Cetraspora</taxon>
    </lineage>
</organism>
<name>A0ACA9RH48_9GLOM</name>
<feature type="non-terminal residue" evidence="1">
    <location>
        <position position="108"/>
    </location>
</feature>
<dbReference type="EMBL" id="CAJVPW010072161">
    <property type="protein sequence ID" value="CAG8794154.1"/>
    <property type="molecule type" value="Genomic_DNA"/>
</dbReference>